<dbReference type="Proteomes" id="UP001281147">
    <property type="component" value="Unassembled WGS sequence"/>
</dbReference>
<name>A0ACC3MQ28_9PEZI</name>
<evidence type="ECO:0000313" key="1">
    <source>
        <dbReference type="EMBL" id="KAK3700967.1"/>
    </source>
</evidence>
<comment type="caution">
    <text evidence="1">The sequence shown here is derived from an EMBL/GenBank/DDBJ whole genome shotgun (WGS) entry which is preliminary data.</text>
</comment>
<sequence>MSTQNASTSSGARAIYVVKPLEISKVLCHRRKNDREQFLIRWKTDPEFPVPPRAPCSWHDLEELTQCLHLVQIYLESRSRGQPASSSAAPNVATLGPQPLKRKRESRDGEHPLSRDSRTGYLTPARPSRSTSVISLSSSSDTSSNTGDVSVYNAVLERKDGWIVAKRSKQIKVPKINATNLPTPEMVEQAANTPFTQAERLIRAAFHKKLERIPNLFLENKIDKSTPSLDFKFIKDYVPGHGVYRADPDTYEGCDRPCKPNMGNHVGCEHPRECECLEYAAVNEDALTRDDPKQYREYMRLRQANEFIDTRGLPKRFPYHKPKGERSPQTLVQFYREQRHPIYECNVNCRCGLICKSRVVQKGRKVPLTIFKTPNRGWGVYCNEELIAGEFIDTYLGEIITTQEADRREQASTKEKQSYLYSLDKFVGDSLAEEESYVVDGQYMGGPTRFINHCCEPNCRQYTVSYNKNDPRIYDIAFFALEDIPAGTELTFDYVDPDEEEEDVAVRKREAAMRDPANAGKQRCNCGARKCRGFLWT</sequence>
<proteinExistence type="predicted"/>
<protein>
    <submittedName>
        <fullName evidence="1">Uncharacterized protein</fullName>
    </submittedName>
</protein>
<evidence type="ECO:0000313" key="2">
    <source>
        <dbReference type="Proteomes" id="UP001281147"/>
    </source>
</evidence>
<reference evidence="1" key="1">
    <citation type="submission" date="2023-07" db="EMBL/GenBank/DDBJ databases">
        <title>Black Yeasts Isolated from many extreme environments.</title>
        <authorList>
            <person name="Coleine C."/>
            <person name="Stajich J.E."/>
            <person name="Selbmann L."/>
        </authorList>
    </citation>
    <scope>NUCLEOTIDE SEQUENCE</scope>
    <source>
        <strain evidence="1">CCFEE 5714</strain>
    </source>
</reference>
<dbReference type="EMBL" id="JAUTXU010000178">
    <property type="protein sequence ID" value="KAK3700967.1"/>
    <property type="molecule type" value="Genomic_DNA"/>
</dbReference>
<keyword evidence="2" id="KW-1185">Reference proteome</keyword>
<accession>A0ACC3MQ28</accession>
<organism evidence="1 2">
    <name type="scientific">Vermiconidia calcicola</name>
    <dbReference type="NCBI Taxonomy" id="1690605"/>
    <lineage>
        <taxon>Eukaryota</taxon>
        <taxon>Fungi</taxon>
        <taxon>Dikarya</taxon>
        <taxon>Ascomycota</taxon>
        <taxon>Pezizomycotina</taxon>
        <taxon>Dothideomycetes</taxon>
        <taxon>Dothideomycetidae</taxon>
        <taxon>Mycosphaerellales</taxon>
        <taxon>Extremaceae</taxon>
        <taxon>Vermiconidia</taxon>
    </lineage>
</organism>
<gene>
    <name evidence="1" type="ORF">LTR37_015673</name>
</gene>